<name>R0JZI6_ANAPL</name>
<dbReference type="Proteomes" id="UP000296049">
    <property type="component" value="Unassembled WGS sequence"/>
</dbReference>
<feature type="region of interest" description="Disordered" evidence="1">
    <location>
        <begin position="293"/>
        <end position="332"/>
    </location>
</feature>
<reference evidence="3" key="1">
    <citation type="journal article" date="2013" name="Nat. Genet.">
        <title>The duck genome and transcriptome provide insight into an avian influenza virus reservoir species.</title>
        <authorList>
            <person name="Huang Y."/>
            <person name="Li Y."/>
            <person name="Burt D.W."/>
            <person name="Chen H."/>
            <person name="Zhang Y."/>
            <person name="Qian W."/>
            <person name="Kim H."/>
            <person name="Gan S."/>
            <person name="Zhao Y."/>
            <person name="Li J."/>
            <person name="Yi K."/>
            <person name="Feng H."/>
            <person name="Zhu P."/>
            <person name="Li B."/>
            <person name="Liu Q."/>
            <person name="Fairley S."/>
            <person name="Magor K.E."/>
            <person name="Du Z."/>
            <person name="Hu X."/>
            <person name="Goodman L."/>
            <person name="Tafer H."/>
            <person name="Vignal A."/>
            <person name="Lee T."/>
            <person name="Kim K.W."/>
            <person name="Sheng Z."/>
            <person name="An Y."/>
            <person name="Searle S."/>
            <person name="Herrero J."/>
            <person name="Groenen M.A."/>
            <person name="Crooijmans R.P."/>
            <person name="Faraut T."/>
            <person name="Cai Q."/>
            <person name="Webster R.G."/>
            <person name="Aldridge J.R."/>
            <person name="Warren W.C."/>
            <person name="Bartschat S."/>
            <person name="Kehr S."/>
            <person name="Marz M."/>
            <person name="Stadler P.F."/>
            <person name="Smith J."/>
            <person name="Kraus R.H."/>
            <person name="Zhao Y."/>
            <person name="Ren L."/>
            <person name="Fei J."/>
            <person name="Morisson M."/>
            <person name="Kaiser P."/>
            <person name="Griffin D.K."/>
            <person name="Rao M."/>
            <person name="Pitel F."/>
            <person name="Wang J."/>
            <person name="Li N."/>
        </authorList>
    </citation>
    <scope>NUCLEOTIDE SEQUENCE [LARGE SCALE GENOMIC DNA]</scope>
</reference>
<gene>
    <name evidence="2" type="ORF">Anapl_17356</name>
</gene>
<keyword evidence="3" id="KW-1185">Reference proteome</keyword>
<feature type="compositionally biased region" description="Basic and acidic residues" evidence="1">
    <location>
        <begin position="308"/>
        <end position="318"/>
    </location>
</feature>
<protein>
    <submittedName>
        <fullName evidence="2">Uncharacterized protein</fullName>
    </submittedName>
</protein>
<evidence type="ECO:0000256" key="1">
    <source>
        <dbReference type="SAM" id="MobiDB-lite"/>
    </source>
</evidence>
<accession>R0JZI6</accession>
<sequence>MVLPADSCELLPVCAAGGGLLARHWASTRHLLSSLGSRGLNDLYGFFLLGVLQGGIAREKCCHAVLTAKRWQLCFLARCRACQTLAFYPKVEAARRVSGPVFPGTAALSDNSGPNRVTPRTRPKPRAFIPVRLQEATGMLASQPPSPKGHGGTQLQLRLHLPGNRLLLVKKLGRNPFKSRRLEIFLQNQRAALGTFTFVCLCPRARIGAGAVGTLFHPATGRLRSEKNSRNREREKLPQLREIRLLKWITACGYPRHSRQAGQRGAEEGCGCCRALSPHEMLSDAARLTKAGATRVWGRPEPGLPARDTPETPRDRPAPRGASPERPYKNTRGLASPLPCFPRFPDSQKFRTHRYFAEEELASSQTSTAWLRCIAISPRAKHISHTFYKSNIRYRVTSFCQLEECVSLSSTQHLGRAASLQKSVLVQVHCFRMGSGQAVELSFVGQALPLYLPSSTKHRVLTWLWVALPVTFTIPQEETRKVDLPFVDKSMRVIAILSCTFSTFATTAETSNRSLQTQ</sequence>
<proteinExistence type="predicted"/>
<evidence type="ECO:0000313" key="3">
    <source>
        <dbReference type="Proteomes" id="UP000296049"/>
    </source>
</evidence>
<dbReference type="AlphaFoldDB" id="R0JZI6"/>
<dbReference type="EMBL" id="KB742898">
    <property type="protein sequence ID" value="EOB03061.1"/>
    <property type="molecule type" value="Genomic_DNA"/>
</dbReference>
<organism evidence="2 3">
    <name type="scientific">Anas platyrhynchos</name>
    <name type="common">Mallard</name>
    <name type="synonym">Anas boschas</name>
    <dbReference type="NCBI Taxonomy" id="8839"/>
    <lineage>
        <taxon>Eukaryota</taxon>
        <taxon>Metazoa</taxon>
        <taxon>Chordata</taxon>
        <taxon>Craniata</taxon>
        <taxon>Vertebrata</taxon>
        <taxon>Euteleostomi</taxon>
        <taxon>Archelosauria</taxon>
        <taxon>Archosauria</taxon>
        <taxon>Dinosauria</taxon>
        <taxon>Saurischia</taxon>
        <taxon>Theropoda</taxon>
        <taxon>Coelurosauria</taxon>
        <taxon>Aves</taxon>
        <taxon>Neognathae</taxon>
        <taxon>Galloanserae</taxon>
        <taxon>Anseriformes</taxon>
        <taxon>Anatidae</taxon>
        <taxon>Anatinae</taxon>
        <taxon>Anas</taxon>
    </lineage>
</organism>
<evidence type="ECO:0000313" key="2">
    <source>
        <dbReference type="EMBL" id="EOB03061.1"/>
    </source>
</evidence>